<evidence type="ECO:0000256" key="2">
    <source>
        <dbReference type="SAM" id="MobiDB-lite"/>
    </source>
</evidence>
<feature type="compositionally biased region" description="Pro residues" evidence="2">
    <location>
        <begin position="349"/>
        <end position="374"/>
    </location>
</feature>
<dbReference type="PROSITE" id="PS50003">
    <property type="entry name" value="PH_DOMAIN"/>
    <property type="match status" value="1"/>
</dbReference>
<dbReference type="STRING" id="50429.A0A2B4RN57"/>
<dbReference type="Pfam" id="PF00169">
    <property type="entry name" value="PH"/>
    <property type="match status" value="1"/>
</dbReference>
<feature type="compositionally biased region" description="Polar residues" evidence="2">
    <location>
        <begin position="74"/>
        <end position="83"/>
    </location>
</feature>
<dbReference type="InterPro" id="IPR051425">
    <property type="entry name" value="Formin_Homology"/>
</dbReference>
<dbReference type="SMART" id="SM00498">
    <property type="entry name" value="FH2"/>
    <property type="match status" value="1"/>
</dbReference>
<feature type="domain" description="PH" evidence="3">
    <location>
        <begin position="861"/>
        <end position="957"/>
    </location>
</feature>
<dbReference type="OrthoDB" id="410721at2759"/>
<evidence type="ECO:0000313" key="5">
    <source>
        <dbReference type="EMBL" id="PFX17950.1"/>
    </source>
</evidence>
<dbReference type="InterPro" id="IPR042201">
    <property type="entry name" value="FH2_Formin_sf"/>
</dbReference>
<dbReference type="Pfam" id="PF02181">
    <property type="entry name" value="FH2"/>
    <property type="match status" value="1"/>
</dbReference>
<feature type="compositionally biased region" description="Basic residues" evidence="2">
    <location>
        <begin position="852"/>
        <end position="864"/>
    </location>
</feature>
<evidence type="ECO:0000259" key="3">
    <source>
        <dbReference type="PROSITE" id="PS50003"/>
    </source>
</evidence>
<feature type="compositionally biased region" description="Polar residues" evidence="2">
    <location>
        <begin position="139"/>
        <end position="153"/>
    </location>
</feature>
<feature type="region of interest" description="Disordered" evidence="2">
    <location>
        <begin position="68"/>
        <end position="225"/>
    </location>
</feature>
<protein>
    <submittedName>
        <fullName evidence="5">Formin-F</fullName>
    </submittedName>
</protein>
<gene>
    <name evidence="5" type="ORF">AWC38_SpisGene17696</name>
</gene>
<dbReference type="InterPro" id="IPR015425">
    <property type="entry name" value="FH2_Formin"/>
</dbReference>
<reference evidence="6" key="1">
    <citation type="journal article" date="2017" name="bioRxiv">
        <title>Comparative analysis of the genomes of Stylophora pistillata and Acropora digitifera provides evidence for extensive differences between species of corals.</title>
        <authorList>
            <person name="Voolstra C.R."/>
            <person name="Li Y."/>
            <person name="Liew Y.J."/>
            <person name="Baumgarten S."/>
            <person name="Zoccola D."/>
            <person name="Flot J.-F."/>
            <person name="Tambutte S."/>
            <person name="Allemand D."/>
            <person name="Aranda M."/>
        </authorList>
    </citation>
    <scope>NUCLEOTIDE SEQUENCE [LARGE SCALE GENOMIC DNA]</scope>
</reference>
<dbReference type="SUPFAM" id="SSF50729">
    <property type="entry name" value="PH domain-like"/>
    <property type="match status" value="1"/>
</dbReference>
<dbReference type="Gene3D" id="1.20.58.2220">
    <property type="entry name" value="Formin, FH2 domain"/>
    <property type="match status" value="1"/>
</dbReference>
<dbReference type="InterPro" id="IPR001849">
    <property type="entry name" value="PH_domain"/>
</dbReference>
<dbReference type="InterPro" id="IPR011993">
    <property type="entry name" value="PH-like_dom_sf"/>
</dbReference>
<proteinExistence type="predicted"/>
<feature type="compositionally biased region" description="Basic and acidic residues" evidence="2">
    <location>
        <begin position="172"/>
        <end position="194"/>
    </location>
</feature>
<feature type="region of interest" description="Disordered" evidence="2">
    <location>
        <begin position="324"/>
        <end position="380"/>
    </location>
</feature>
<feature type="region of interest" description="Disordered" evidence="2">
    <location>
        <begin position="257"/>
        <end position="292"/>
    </location>
</feature>
<keyword evidence="1" id="KW-0175">Coiled coil</keyword>
<feature type="compositionally biased region" description="Basic and acidic residues" evidence="2">
    <location>
        <begin position="807"/>
        <end position="828"/>
    </location>
</feature>
<dbReference type="PROSITE" id="PS51444">
    <property type="entry name" value="FH2"/>
    <property type="match status" value="1"/>
</dbReference>
<evidence type="ECO:0000313" key="6">
    <source>
        <dbReference type="Proteomes" id="UP000225706"/>
    </source>
</evidence>
<feature type="coiled-coil region" evidence="1">
    <location>
        <begin position="692"/>
        <end position="719"/>
    </location>
</feature>
<dbReference type="Gene3D" id="2.30.29.30">
    <property type="entry name" value="Pleckstrin-homology domain (PH domain)/Phosphotyrosine-binding domain (PTB)"/>
    <property type="match status" value="1"/>
</dbReference>
<feature type="region of interest" description="Disordered" evidence="2">
    <location>
        <begin position="793"/>
        <end position="877"/>
    </location>
</feature>
<keyword evidence="6" id="KW-1185">Reference proteome</keyword>
<dbReference type="SUPFAM" id="SSF101447">
    <property type="entry name" value="Formin homology 2 domain (FH2 domain)"/>
    <property type="match status" value="1"/>
</dbReference>
<accession>A0A2B4RN57</accession>
<dbReference type="SMART" id="SM00233">
    <property type="entry name" value="PH"/>
    <property type="match status" value="1"/>
</dbReference>
<feature type="compositionally biased region" description="Basic and acidic residues" evidence="2">
    <location>
        <begin position="324"/>
        <end position="336"/>
    </location>
</feature>
<dbReference type="EMBL" id="LSMT01000439">
    <property type="protein sequence ID" value="PFX17950.1"/>
    <property type="molecule type" value="Genomic_DNA"/>
</dbReference>
<dbReference type="AlphaFoldDB" id="A0A2B4RN57"/>
<dbReference type="PANTHER" id="PTHR45725">
    <property type="entry name" value="FORMIN HOMOLOGY 2 FAMILY MEMBER"/>
    <property type="match status" value="1"/>
</dbReference>
<dbReference type="PANTHER" id="PTHR45725:SF10">
    <property type="entry name" value="FH2 DOMAIN-CONTAINING PROTEIN"/>
    <property type="match status" value="1"/>
</dbReference>
<comment type="caution">
    <text evidence="5">The sequence shown here is derived from an EMBL/GenBank/DDBJ whole genome shotgun (WGS) entry which is preliminary data.</text>
</comment>
<feature type="compositionally biased region" description="Low complexity" evidence="2">
    <location>
        <begin position="160"/>
        <end position="169"/>
    </location>
</feature>
<sequence>MSRFVSFKTFSHVVECLFQVKKVKDVVHNLDSQVKTGVLSWTMRQVLQSRKDSIKDGVAVLPQHRKEYLKDSSTHVPQFTKTSPPRRKDSDKLPSLPAQPEDGYEKVEPPQRTKKPISEQSSHVSGGPPPRPHKPYELLNTSVSDNSPSTPRQTVPPVRPSRGSSSSVSHYETVEIKPQKRKGSDGGDVGEHTPPRPPKPGSAVIEDDNSSIYMQPPKPVSVVNPSDDFDIYDNVHIKNVPLGTKGSLLDAFTEETKESTIVGGSTGEEKESVATENGIASPRTQETKDDVTNIIAGESTDGNLEIDSGGMGCDSLEQAMEERRQVLQEKETKEAAEEIGDNRPTSGSNPPPPPPLPPGIPPPLPPGVPPPPPSLGGVLPGKPCAVQSRVKLRPFFWIQVPMQMVSNSMWMQAADRTKSINLDLLEEMFQIEEKEKLMPTAPTKPTAKTLLDPKRAQNLGIFLSGFKLSTKEIDEKLSVFREEDGALPMDHVIALKRFLPSAEEFEMYKNYKEDPSALLPEDQFMMKLCGINDLEKRLDLLLVILEFPQQFEDLVPNVNNLLHACNELYNSKNFRLTLEYVLSVGNILNTGSTRGGAYGFRLHSLPKLADVRGNNKKNNLLKFLILQLQQSNPEALNFTDELKTVQKAATCSSKALFAEVEVIKKDLNKIKKHSSELFLKRQQTNPKDVKLHNDVEAFVNEYEQKIDDLGEQCKQMKQIYNKVLVSFGEPQSSDSEEIFEAISTFITQFKIALKEQQHGNKQNKGIKLEGLSEAIAQRQKSIGDSISVASMSSLSSTSRTSGQDNVDENKTSRNDQNRDKILERKPSNKDANTSSHAPPPVIHKQLSTKLPPKSHWRANQKPTRKGFLDKLSGGKHHSPKWDNRYFELTDTGYLNYYKKADGGKPINSIYLRGCPLEIDPNDPLVILIKTEEREWNLKAVTAEEACAWKEVLSFYTDKLN</sequence>
<organism evidence="5 6">
    <name type="scientific">Stylophora pistillata</name>
    <name type="common">Smooth cauliflower coral</name>
    <dbReference type="NCBI Taxonomy" id="50429"/>
    <lineage>
        <taxon>Eukaryota</taxon>
        <taxon>Metazoa</taxon>
        <taxon>Cnidaria</taxon>
        <taxon>Anthozoa</taxon>
        <taxon>Hexacorallia</taxon>
        <taxon>Scleractinia</taxon>
        <taxon>Astrocoeniina</taxon>
        <taxon>Pocilloporidae</taxon>
        <taxon>Stylophora</taxon>
    </lineage>
</organism>
<feature type="domain" description="FH2" evidence="4">
    <location>
        <begin position="381"/>
        <end position="775"/>
    </location>
</feature>
<evidence type="ECO:0000259" key="4">
    <source>
        <dbReference type="PROSITE" id="PS51444"/>
    </source>
</evidence>
<dbReference type="Proteomes" id="UP000225706">
    <property type="component" value="Unassembled WGS sequence"/>
</dbReference>
<name>A0A2B4RN57_STYPI</name>
<evidence type="ECO:0000256" key="1">
    <source>
        <dbReference type="SAM" id="Coils"/>
    </source>
</evidence>